<feature type="domain" description="Calcineurin-like phosphoesterase" evidence="5">
    <location>
        <begin position="104"/>
        <end position="240"/>
    </location>
</feature>
<reference evidence="6 7" key="1">
    <citation type="submission" date="2019-03" db="EMBL/GenBank/DDBJ databases">
        <title>Single cell metagenomics reveals metabolic interactions within the superorganism composed of flagellate Streblomastix strix and complex community of Bacteroidetes bacteria on its surface.</title>
        <authorList>
            <person name="Treitli S.C."/>
            <person name="Kolisko M."/>
            <person name="Husnik F."/>
            <person name="Keeling P."/>
            <person name="Hampl V."/>
        </authorList>
    </citation>
    <scope>NUCLEOTIDE SEQUENCE [LARGE SCALE GENOMIC DNA]</scope>
    <source>
        <strain evidence="6">ST1C</strain>
    </source>
</reference>
<dbReference type="EMBL" id="SNRW01010642">
    <property type="protein sequence ID" value="KAA6376275.1"/>
    <property type="molecule type" value="Genomic_DNA"/>
</dbReference>
<dbReference type="InterPro" id="IPR029052">
    <property type="entry name" value="Metallo-depent_PP-like"/>
</dbReference>
<dbReference type="Gene3D" id="3.60.21.10">
    <property type="match status" value="1"/>
</dbReference>
<dbReference type="InterPro" id="IPR004843">
    <property type="entry name" value="Calcineurin-like_PHP"/>
</dbReference>
<keyword evidence="3" id="KW-0408">Iron</keyword>
<evidence type="ECO:0000256" key="3">
    <source>
        <dbReference type="ARBA" id="ARBA00023004"/>
    </source>
</evidence>
<dbReference type="PANTHER" id="PTHR42988:SF2">
    <property type="entry name" value="CYCLIC NUCLEOTIDE PHOSPHODIESTERASE CBUA0032-RELATED"/>
    <property type="match status" value="1"/>
</dbReference>
<dbReference type="Pfam" id="PF00149">
    <property type="entry name" value="Metallophos"/>
    <property type="match status" value="1"/>
</dbReference>
<feature type="non-terminal residue" evidence="6">
    <location>
        <position position="348"/>
    </location>
</feature>
<dbReference type="PANTHER" id="PTHR42988">
    <property type="entry name" value="PHOSPHOHYDROLASE"/>
    <property type="match status" value="1"/>
</dbReference>
<evidence type="ECO:0000313" key="7">
    <source>
        <dbReference type="Proteomes" id="UP000324800"/>
    </source>
</evidence>
<evidence type="ECO:0000313" key="6">
    <source>
        <dbReference type="EMBL" id="KAA6376275.1"/>
    </source>
</evidence>
<protein>
    <submittedName>
        <fullName evidence="6">Putative IS1595 family transposase</fullName>
    </submittedName>
</protein>
<dbReference type="CDD" id="cd00838">
    <property type="entry name" value="MPP_superfamily"/>
    <property type="match status" value="1"/>
</dbReference>
<accession>A0A5J4V2J7</accession>
<evidence type="ECO:0000256" key="1">
    <source>
        <dbReference type="ARBA" id="ARBA00022723"/>
    </source>
</evidence>
<keyword evidence="1" id="KW-0479">Metal-binding</keyword>
<sequence length="348" mass="40811">MQNEQNQTKLGKYLKSHDAQVVKPADLPKILPWVHIAIGNLKRLLLDTHHQLKKEYLQYYLNEFCYKFNRRYFGEKLFDRLVTVAVTYPTDFKSKIYNRTVNMIRFLQFSDIHFLFCEDTEDEYAQMRIRFIEDLENVKKQLGVVDYVLICGDIACKGQKNEFNKAKIFIESVSKALEVDGNRPNIFLVPGNHDIDRQSYKATRDLLRPSLLDKKNDEFLQAIKHTEPDTLKILYAPLLAYNEFAQPYSIDEVSETIMIGDIDEHYFDGKNYYWKFCLGKESNYTVNLYGLNSTLTCDGKEAAKKDLKEGNHLTFLPKPAYNIQTYSNEINISMMHHPLDWLKDENHA</sequence>
<dbReference type="AlphaFoldDB" id="A0A5J4V2J7"/>
<comment type="caution">
    <text evidence="6">The sequence shown here is derived from an EMBL/GenBank/DDBJ whole genome shotgun (WGS) entry which is preliminary data.</text>
</comment>
<keyword evidence="2" id="KW-0378">Hydrolase</keyword>
<name>A0A5J4V2J7_9EUKA</name>
<dbReference type="SUPFAM" id="SSF56300">
    <property type="entry name" value="Metallo-dependent phosphatases"/>
    <property type="match status" value="1"/>
</dbReference>
<dbReference type="GO" id="GO:0046872">
    <property type="term" value="F:metal ion binding"/>
    <property type="evidence" value="ECO:0007669"/>
    <property type="project" value="UniProtKB-KW"/>
</dbReference>
<dbReference type="OrthoDB" id="2414648at2759"/>
<evidence type="ECO:0000256" key="4">
    <source>
        <dbReference type="ARBA" id="ARBA00025742"/>
    </source>
</evidence>
<organism evidence="6 7">
    <name type="scientific">Streblomastix strix</name>
    <dbReference type="NCBI Taxonomy" id="222440"/>
    <lineage>
        <taxon>Eukaryota</taxon>
        <taxon>Metamonada</taxon>
        <taxon>Preaxostyla</taxon>
        <taxon>Oxymonadida</taxon>
        <taxon>Streblomastigidae</taxon>
        <taxon>Streblomastix</taxon>
    </lineage>
</organism>
<dbReference type="InterPro" id="IPR050884">
    <property type="entry name" value="CNP_phosphodiesterase-III"/>
</dbReference>
<comment type="similarity">
    <text evidence="4">Belongs to the cyclic nucleotide phosphodiesterase class-III family.</text>
</comment>
<dbReference type="GO" id="GO:0016787">
    <property type="term" value="F:hydrolase activity"/>
    <property type="evidence" value="ECO:0007669"/>
    <property type="project" value="UniProtKB-KW"/>
</dbReference>
<gene>
    <name evidence="6" type="ORF">EZS28_028198</name>
</gene>
<dbReference type="Proteomes" id="UP000324800">
    <property type="component" value="Unassembled WGS sequence"/>
</dbReference>
<evidence type="ECO:0000256" key="2">
    <source>
        <dbReference type="ARBA" id="ARBA00022801"/>
    </source>
</evidence>
<proteinExistence type="inferred from homology"/>
<evidence type="ECO:0000259" key="5">
    <source>
        <dbReference type="Pfam" id="PF00149"/>
    </source>
</evidence>